<comment type="caution">
    <text evidence="2">The sequence shown here is derived from an EMBL/GenBank/DDBJ whole genome shotgun (WGS) entry which is preliminary data.</text>
</comment>
<reference evidence="2" key="2">
    <citation type="submission" date="2023-02" db="EMBL/GenBank/DDBJ databases">
        <title>Pectobacterium carotovorum subsp. carotovorum NBRC 12380.</title>
        <authorList>
            <person name="Ichikawa N."/>
            <person name="Sato H."/>
            <person name="Tonouchi N."/>
        </authorList>
    </citation>
    <scope>NUCLEOTIDE SEQUENCE</scope>
    <source>
        <strain evidence="2">NBRC 12380</strain>
    </source>
</reference>
<keyword evidence="3" id="KW-1185">Reference proteome</keyword>
<protein>
    <submittedName>
        <fullName evidence="2">Uncharacterized protein</fullName>
    </submittedName>
</protein>
<dbReference type="EMBL" id="BRLF01000001">
    <property type="protein sequence ID" value="GKX45256.1"/>
    <property type="molecule type" value="Genomic_DNA"/>
</dbReference>
<evidence type="ECO:0000313" key="3">
    <source>
        <dbReference type="Proteomes" id="UP001058167"/>
    </source>
</evidence>
<name>A0AAI9PBY5_PECCC</name>
<proteinExistence type="predicted"/>
<dbReference type="Proteomes" id="UP001165145">
    <property type="component" value="Unassembled WGS sequence"/>
</dbReference>
<gene>
    <name evidence="2" type="ORF">Pcaca03_00080</name>
    <name evidence="1" type="ORF">SOASR016_00080</name>
</gene>
<organism evidence="2 4">
    <name type="scientific">Pectobacterium carotovorum subsp. carotovorum</name>
    <name type="common">Erwinia carotovora subsp. carotovora</name>
    <dbReference type="NCBI Taxonomy" id="555"/>
    <lineage>
        <taxon>Bacteria</taxon>
        <taxon>Pseudomonadati</taxon>
        <taxon>Pseudomonadota</taxon>
        <taxon>Gammaproteobacteria</taxon>
        <taxon>Enterobacterales</taxon>
        <taxon>Pectobacteriaceae</taxon>
        <taxon>Pectobacterium</taxon>
    </lineage>
</organism>
<sequence>MDIKELSESICSFVNYDGRSPLSENEITIIYEFKKQLFANKGDEVEPRDVFVAMYLKHYKH</sequence>
<dbReference type="EMBL" id="BSRL01000001">
    <property type="protein sequence ID" value="GLV67564.1"/>
    <property type="molecule type" value="Genomic_DNA"/>
</dbReference>
<dbReference type="RefSeq" id="WP_261865120.1">
    <property type="nucleotide sequence ID" value="NZ_BRLF01000001.1"/>
</dbReference>
<evidence type="ECO:0000313" key="4">
    <source>
        <dbReference type="Proteomes" id="UP001165145"/>
    </source>
</evidence>
<evidence type="ECO:0000313" key="2">
    <source>
        <dbReference type="EMBL" id="GLV67564.1"/>
    </source>
</evidence>
<evidence type="ECO:0000313" key="1">
    <source>
        <dbReference type="EMBL" id="GKX45256.1"/>
    </source>
</evidence>
<dbReference type="Proteomes" id="UP001058167">
    <property type="component" value="Unassembled WGS sequence"/>
</dbReference>
<accession>A0AAI9PBY5</accession>
<reference evidence="1" key="1">
    <citation type="submission" date="2022-06" db="EMBL/GenBank/DDBJ databases">
        <title>Draft genome sequences of Pectobacterium carotovorum subsp. carotovorum str. NBRC12380.</title>
        <authorList>
            <person name="Wakabayashi Y."/>
            <person name="Kojima K."/>
        </authorList>
    </citation>
    <scope>NUCLEOTIDE SEQUENCE</scope>
    <source>
        <strain evidence="1">NBRC 12380</strain>
    </source>
</reference>
<dbReference type="AlphaFoldDB" id="A0AAI9PBY5"/>